<feature type="transmembrane region" description="Helical" evidence="1">
    <location>
        <begin position="38"/>
        <end position="60"/>
    </location>
</feature>
<evidence type="ECO:0000313" key="2">
    <source>
        <dbReference type="EMBL" id="OCL07989.1"/>
    </source>
</evidence>
<evidence type="ECO:0000256" key="1">
    <source>
        <dbReference type="SAM" id="Phobius"/>
    </source>
</evidence>
<reference evidence="2 3" key="1">
    <citation type="journal article" date="2016" name="Nat. Commun.">
        <title>Ectomycorrhizal ecology is imprinted in the genome of the dominant symbiotic fungus Cenococcum geophilum.</title>
        <authorList>
            <consortium name="DOE Joint Genome Institute"/>
            <person name="Peter M."/>
            <person name="Kohler A."/>
            <person name="Ohm R.A."/>
            <person name="Kuo A."/>
            <person name="Krutzmann J."/>
            <person name="Morin E."/>
            <person name="Arend M."/>
            <person name="Barry K.W."/>
            <person name="Binder M."/>
            <person name="Choi C."/>
            <person name="Clum A."/>
            <person name="Copeland A."/>
            <person name="Grisel N."/>
            <person name="Haridas S."/>
            <person name="Kipfer T."/>
            <person name="LaButti K."/>
            <person name="Lindquist E."/>
            <person name="Lipzen A."/>
            <person name="Maire R."/>
            <person name="Meier B."/>
            <person name="Mihaltcheva S."/>
            <person name="Molinier V."/>
            <person name="Murat C."/>
            <person name="Poggeler S."/>
            <person name="Quandt C.A."/>
            <person name="Sperisen C."/>
            <person name="Tritt A."/>
            <person name="Tisserant E."/>
            <person name="Crous P.W."/>
            <person name="Henrissat B."/>
            <person name="Nehls U."/>
            <person name="Egli S."/>
            <person name="Spatafora J.W."/>
            <person name="Grigoriev I.V."/>
            <person name="Martin F.M."/>
        </authorList>
    </citation>
    <scope>NUCLEOTIDE SEQUENCE [LARGE SCALE GENOMIC DNA]</scope>
    <source>
        <strain evidence="2 3">CBS 207.34</strain>
    </source>
</reference>
<dbReference type="EMBL" id="KV749738">
    <property type="protein sequence ID" value="OCL07989.1"/>
    <property type="molecule type" value="Genomic_DNA"/>
</dbReference>
<dbReference type="AlphaFoldDB" id="A0A8E2F034"/>
<keyword evidence="1" id="KW-1133">Transmembrane helix</keyword>
<organism evidence="2 3">
    <name type="scientific">Glonium stellatum</name>
    <dbReference type="NCBI Taxonomy" id="574774"/>
    <lineage>
        <taxon>Eukaryota</taxon>
        <taxon>Fungi</taxon>
        <taxon>Dikarya</taxon>
        <taxon>Ascomycota</taxon>
        <taxon>Pezizomycotina</taxon>
        <taxon>Dothideomycetes</taxon>
        <taxon>Pleosporomycetidae</taxon>
        <taxon>Gloniales</taxon>
        <taxon>Gloniaceae</taxon>
        <taxon>Glonium</taxon>
    </lineage>
</organism>
<evidence type="ECO:0000313" key="3">
    <source>
        <dbReference type="Proteomes" id="UP000250140"/>
    </source>
</evidence>
<protein>
    <submittedName>
        <fullName evidence="2">Uncharacterized protein</fullName>
    </submittedName>
</protein>
<name>A0A8E2F034_9PEZI</name>
<sequence>MRAYGPPPLLLSVRVLVAACLGFLGSSSGFLGSWVPGFLGSCAVLCCAVFLASGSVSGGLGCRGPTATHESRAEHGRVEQAWFLVELHLMRVWWVWEFFGVLVARSG</sequence>
<keyword evidence="3" id="KW-1185">Reference proteome</keyword>
<accession>A0A8E2F034</accession>
<gene>
    <name evidence="2" type="ORF">AOQ84DRAFT_354706</name>
</gene>
<proteinExistence type="predicted"/>
<keyword evidence="1" id="KW-0472">Membrane</keyword>
<dbReference type="Proteomes" id="UP000250140">
    <property type="component" value="Unassembled WGS sequence"/>
</dbReference>
<keyword evidence="1" id="KW-0812">Transmembrane</keyword>